<dbReference type="Proteomes" id="UP000789901">
    <property type="component" value="Unassembled WGS sequence"/>
</dbReference>
<accession>A0ABN7VEN4</accession>
<name>A0ABN7VEN4_GIGMA</name>
<sequence length="288" mass="33453">QNGFVAIKYYLELDAINKTIISGVHSSKKVEDINLYRDSDTVKINYSWQASFNFGKYATKIWLTKIIDRLFNELTGLFWMTSQQRNELWPKYYDVIIHDNTVKTNRYEMALSIFIGIDNNFKMRILAQALIKYETFADYNWILQKTLEATNNLSSMVLFTNGNPAILAAIQIKEPENNFDNAVEHIYDMLQVRLQELLSNIDSNEVQEIWEINHIVASPKPYYVVLLQSNKAVFHMGFIHPCWFESILSKIPSYIIIAKGVKINTTESFNISTKSECIMSVLQLFKKS</sequence>
<dbReference type="Pfam" id="PF10551">
    <property type="entry name" value="MULE"/>
    <property type="match status" value="1"/>
</dbReference>
<feature type="non-terminal residue" evidence="2">
    <location>
        <position position="1"/>
    </location>
</feature>
<organism evidence="2 3">
    <name type="scientific">Gigaspora margarita</name>
    <dbReference type="NCBI Taxonomy" id="4874"/>
    <lineage>
        <taxon>Eukaryota</taxon>
        <taxon>Fungi</taxon>
        <taxon>Fungi incertae sedis</taxon>
        <taxon>Mucoromycota</taxon>
        <taxon>Glomeromycotina</taxon>
        <taxon>Glomeromycetes</taxon>
        <taxon>Diversisporales</taxon>
        <taxon>Gigasporaceae</taxon>
        <taxon>Gigaspora</taxon>
    </lineage>
</organism>
<evidence type="ECO:0000313" key="2">
    <source>
        <dbReference type="EMBL" id="CAG8763117.1"/>
    </source>
</evidence>
<dbReference type="PANTHER" id="PTHR47718:SF13">
    <property type="entry name" value="OS09G0290500 PROTEIN"/>
    <property type="match status" value="1"/>
</dbReference>
<reference evidence="2 3" key="1">
    <citation type="submission" date="2021-06" db="EMBL/GenBank/DDBJ databases">
        <authorList>
            <person name="Kallberg Y."/>
            <person name="Tangrot J."/>
            <person name="Rosling A."/>
        </authorList>
    </citation>
    <scope>NUCLEOTIDE SEQUENCE [LARGE SCALE GENOMIC DNA]</scope>
    <source>
        <strain evidence="2 3">120-4 pot B 10/14</strain>
    </source>
</reference>
<dbReference type="EMBL" id="CAJVQB010013592">
    <property type="protein sequence ID" value="CAG8763117.1"/>
    <property type="molecule type" value="Genomic_DNA"/>
</dbReference>
<comment type="caution">
    <text evidence="2">The sequence shown here is derived from an EMBL/GenBank/DDBJ whole genome shotgun (WGS) entry which is preliminary data.</text>
</comment>
<gene>
    <name evidence="2" type="ORF">GMARGA_LOCUS17711</name>
</gene>
<keyword evidence="3" id="KW-1185">Reference proteome</keyword>
<dbReference type="InterPro" id="IPR018289">
    <property type="entry name" value="MULE_transposase_dom"/>
</dbReference>
<evidence type="ECO:0000313" key="3">
    <source>
        <dbReference type="Proteomes" id="UP000789901"/>
    </source>
</evidence>
<protein>
    <submittedName>
        <fullName evidence="2">13232_t:CDS:1</fullName>
    </submittedName>
</protein>
<feature type="domain" description="MULE transposase" evidence="1">
    <location>
        <begin position="95"/>
        <end position="187"/>
    </location>
</feature>
<evidence type="ECO:0000259" key="1">
    <source>
        <dbReference type="Pfam" id="PF10551"/>
    </source>
</evidence>
<proteinExistence type="predicted"/>
<dbReference type="PANTHER" id="PTHR47718">
    <property type="entry name" value="OS01G0519700 PROTEIN"/>
    <property type="match status" value="1"/>
</dbReference>